<evidence type="ECO:0000259" key="3">
    <source>
        <dbReference type="Pfam" id="PF21530"/>
    </source>
</evidence>
<comment type="catalytic activity">
    <reaction evidence="1">
        <text>ATP + H2O = ADP + phosphate + H(+)</text>
        <dbReference type="Rhea" id="RHEA:13065"/>
        <dbReference type="ChEBI" id="CHEBI:15377"/>
        <dbReference type="ChEBI" id="CHEBI:15378"/>
        <dbReference type="ChEBI" id="CHEBI:30616"/>
        <dbReference type="ChEBI" id="CHEBI:43474"/>
        <dbReference type="ChEBI" id="CHEBI:456216"/>
        <dbReference type="EC" id="5.6.2.3"/>
    </reaction>
</comment>
<evidence type="ECO:0000313" key="4">
    <source>
        <dbReference type="EMBL" id="KAJ8715521.1"/>
    </source>
</evidence>
<sequence length="231" mass="25784">MVVLLAGDFRQTLPVIARGTPADEINACLKASVLWTHVVSLSTNMRVLLHNDCQARQYAAALLKIGEDRMPSDSESMITLSSELCQILDSTYNLKNSVYPDLRANIENREWLCERVILAPTNEIVGRINDQIMSDVEGDVIEYLSVENVVDAEQVTSYPTDFLNSLELSGVRSHKLRLKVGVPVMLMRNLDPPRLCNGTRLQVTYLGRNVIKAVKICRKSLFHANEVAGKS</sequence>
<dbReference type="EMBL" id="JARGEI010000018">
    <property type="protein sequence ID" value="KAJ8715521.1"/>
    <property type="molecule type" value="Genomic_DNA"/>
</dbReference>
<name>A0AAD7YI84_MYTSE</name>
<dbReference type="Pfam" id="PF05970">
    <property type="entry name" value="PIF1"/>
    <property type="match status" value="1"/>
</dbReference>
<dbReference type="Proteomes" id="UP001231518">
    <property type="component" value="Chromosome 24"/>
</dbReference>
<keyword evidence="1" id="KW-0378">Hydrolase</keyword>
<accession>A0AAD7YI84</accession>
<keyword evidence="1" id="KW-0547">Nucleotide-binding</keyword>
<keyword evidence="1" id="KW-0233">DNA recombination</keyword>
<dbReference type="InterPro" id="IPR049163">
    <property type="entry name" value="Pif1-like_2B_dom"/>
</dbReference>
<dbReference type="PANTHER" id="PTHR10492">
    <property type="match status" value="1"/>
</dbReference>
<evidence type="ECO:0000256" key="1">
    <source>
        <dbReference type="RuleBase" id="RU363044"/>
    </source>
</evidence>
<feature type="domain" description="DNA helicase Pif1-like DEAD-box helicase" evidence="2">
    <location>
        <begin position="1"/>
        <end position="72"/>
    </location>
</feature>
<dbReference type="AlphaFoldDB" id="A0AAD7YI84"/>
<comment type="caution">
    <text evidence="4">The sequence shown here is derived from an EMBL/GenBank/DDBJ whole genome shotgun (WGS) entry which is preliminary data.</text>
</comment>
<dbReference type="InterPro" id="IPR010285">
    <property type="entry name" value="DNA_helicase_pif1-like_DEAD"/>
</dbReference>
<dbReference type="InterPro" id="IPR027417">
    <property type="entry name" value="P-loop_NTPase"/>
</dbReference>
<dbReference type="GO" id="GO:0043139">
    <property type="term" value="F:5'-3' DNA helicase activity"/>
    <property type="evidence" value="ECO:0007669"/>
    <property type="project" value="UniProtKB-EC"/>
</dbReference>
<keyword evidence="1" id="KW-0234">DNA repair</keyword>
<dbReference type="Pfam" id="PF21530">
    <property type="entry name" value="Pif1_2B_dom"/>
    <property type="match status" value="1"/>
</dbReference>
<comment type="similarity">
    <text evidence="1">Belongs to the helicase family.</text>
</comment>
<dbReference type="GO" id="GO:0016787">
    <property type="term" value="F:hydrolase activity"/>
    <property type="evidence" value="ECO:0007669"/>
    <property type="project" value="UniProtKB-KW"/>
</dbReference>
<evidence type="ECO:0000313" key="5">
    <source>
        <dbReference type="Proteomes" id="UP001231518"/>
    </source>
</evidence>
<dbReference type="GO" id="GO:0005524">
    <property type="term" value="F:ATP binding"/>
    <property type="evidence" value="ECO:0007669"/>
    <property type="project" value="UniProtKB-KW"/>
</dbReference>
<dbReference type="EC" id="5.6.2.3" evidence="1"/>
<dbReference type="GO" id="GO:0000723">
    <property type="term" value="P:telomere maintenance"/>
    <property type="evidence" value="ECO:0007669"/>
    <property type="project" value="InterPro"/>
</dbReference>
<feature type="domain" description="DNA helicase Pif1-like 2B" evidence="3">
    <location>
        <begin position="161"/>
        <end position="206"/>
    </location>
</feature>
<comment type="cofactor">
    <cofactor evidence="1">
        <name>Mg(2+)</name>
        <dbReference type="ChEBI" id="CHEBI:18420"/>
    </cofactor>
</comment>
<keyword evidence="5" id="KW-1185">Reference proteome</keyword>
<keyword evidence="1" id="KW-0347">Helicase</keyword>
<dbReference type="PANTHER" id="PTHR10492:SF57">
    <property type="entry name" value="ATP-DEPENDENT DNA HELICASE"/>
    <property type="match status" value="1"/>
</dbReference>
<keyword evidence="1" id="KW-0227">DNA damage</keyword>
<evidence type="ECO:0000259" key="2">
    <source>
        <dbReference type="Pfam" id="PF05970"/>
    </source>
</evidence>
<dbReference type="SUPFAM" id="SSF52540">
    <property type="entry name" value="P-loop containing nucleoside triphosphate hydrolases"/>
    <property type="match status" value="1"/>
</dbReference>
<proteinExistence type="inferred from homology"/>
<dbReference type="GO" id="GO:0006281">
    <property type="term" value="P:DNA repair"/>
    <property type="evidence" value="ECO:0007669"/>
    <property type="project" value="UniProtKB-KW"/>
</dbReference>
<reference evidence="4" key="1">
    <citation type="submission" date="2023-03" db="EMBL/GenBank/DDBJ databases">
        <title>Chromosome-level genomes of two armyworms, Mythimna separata and Mythimna loreyi, provide insights into the biosynthesis and reception of sex pheromones.</title>
        <authorList>
            <person name="Zhao H."/>
        </authorList>
    </citation>
    <scope>NUCLEOTIDE SEQUENCE</scope>
    <source>
        <strain evidence="4">BeijingLab</strain>
        <tissue evidence="4">Pupa</tissue>
    </source>
</reference>
<organism evidence="4 5">
    <name type="scientific">Mythimna separata</name>
    <name type="common">Oriental armyworm</name>
    <name type="synonym">Pseudaletia separata</name>
    <dbReference type="NCBI Taxonomy" id="271217"/>
    <lineage>
        <taxon>Eukaryota</taxon>
        <taxon>Metazoa</taxon>
        <taxon>Ecdysozoa</taxon>
        <taxon>Arthropoda</taxon>
        <taxon>Hexapoda</taxon>
        <taxon>Insecta</taxon>
        <taxon>Pterygota</taxon>
        <taxon>Neoptera</taxon>
        <taxon>Endopterygota</taxon>
        <taxon>Lepidoptera</taxon>
        <taxon>Glossata</taxon>
        <taxon>Ditrysia</taxon>
        <taxon>Noctuoidea</taxon>
        <taxon>Noctuidae</taxon>
        <taxon>Noctuinae</taxon>
        <taxon>Hadenini</taxon>
        <taxon>Mythimna</taxon>
    </lineage>
</organism>
<protein>
    <recommendedName>
        <fullName evidence="1">ATP-dependent DNA helicase</fullName>
        <ecNumber evidence="1">5.6.2.3</ecNumber>
    </recommendedName>
</protein>
<keyword evidence="1" id="KW-0067">ATP-binding</keyword>
<gene>
    <name evidence="4" type="ORF">PYW07_010003</name>
</gene>
<dbReference type="GO" id="GO:0006310">
    <property type="term" value="P:DNA recombination"/>
    <property type="evidence" value="ECO:0007669"/>
    <property type="project" value="UniProtKB-KW"/>
</dbReference>